<proteinExistence type="predicted"/>
<dbReference type="Gene3D" id="3.60.20.10">
    <property type="entry name" value="Glutamine Phosphoribosylpyrophosphate, subunit 1, domain 1"/>
    <property type="match status" value="1"/>
</dbReference>
<dbReference type="PANTHER" id="PTHR42824:SF1">
    <property type="entry name" value="GLUTAMINE AMIDOTRANSFERASE YAFJ-RELATED"/>
    <property type="match status" value="1"/>
</dbReference>
<dbReference type="SUPFAM" id="SSF56235">
    <property type="entry name" value="N-terminal nucleophile aminohydrolases (Ntn hydrolases)"/>
    <property type="match status" value="1"/>
</dbReference>
<dbReference type="PROSITE" id="PS51278">
    <property type="entry name" value="GATASE_TYPE_2"/>
    <property type="match status" value="1"/>
</dbReference>
<protein>
    <submittedName>
        <fullName evidence="3">Putative amidotransferase</fullName>
    </submittedName>
</protein>
<evidence type="ECO:0000313" key="4">
    <source>
        <dbReference type="Proteomes" id="UP000005953"/>
    </source>
</evidence>
<dbReference type="Pfam" id="PF13230">
    <property type="entry name" value="GATase_4"/>
    <property type="match status" value="1"/>
</dbReference>
<dbReference type="InterPro" id="IPR029055">
    <property type="entry name" value="Ntn_hydrolases_N"/>
</dbReference>
<evidence type="ECO:0000259" key="2">
    <source>
        <dbReference type="PROSITE" id="PS51278"/>
    </source>
</evidence>
<dbReference type="HOGENOM" id="CLU_059273_0_0_6"/>
<organism evidence="3 4">
    <name type="scientific">Reinekea blandensis MED297</name>
    <dbReference type="NCBI Taxonomy" id="314283"/>
    <lineage>
        <taxon>Bacteria</taxon>
        <taxon>Pseudomonadati</taxon>
        <taxon>Pseudomonadota</taxon>
        <taxon>Gammaproteobacteria</taxon>
        <taxon>Oceanospirillales</taxon>
        <taxon>Saccharospirillaceae</taxon>
        <taxon>Reinekea</taxon>
    </lineage>
</organism>
<dbReference type="Proteomes" id="UP000005953">
    <property type="component" value="Unassembled WGS sequence"/>
</dbReference>
<evidence type="ECO:0000313" key="3">
    <source>
        <dbReference type="EMBL" id="EAR07629.1"/>
    </source>
</evidence>
<accession>A4BJQ4</accession>
<dbReference type="CDD" id="cd01908">
    <property type="entry name" value="YafJ"/>
    <property type="match status" value="1"/>
</dbReference>
<dbReference type="InterPro" id="IPR017932">
    <property type="entry name" value="GATase_2_dom"/>
</dbReference>
<dbReference type="GO" id="GO:0016740">
    <property type="term" value="F:transferase activity"/>
    <property type="evidence" value="ECO:0007669"/>
    <property type="project" value="UniProtKB-KW"/>
</dbReference>
<reference evidence="3 4" key="1">
    <citation type="submission" date="2006-02" db="EMBL/GenBank/DDBJ databases">
        <authorList>
            <person name="Pinhassi J."/>
            <person name="Pedros-Alio C."/>
            <person name="Ferriera S."/>
            <person name="Johnson J."/>
            <person name="Kravitz S."/>
            <person name="Halpern A."/>
            <person name="Remington K."/>
            <person name="Beeson K."/>
            <person name="Tran B."/>
            <person name="Rogers Y.-H."/>
            <person name="Friedman R."/>
            <person name="Venter J.C."/>
        </authorList>
    </citation>
    <scope>NUCLEOTIDE SEQUENCE [LARGE SCALE GENOMIC DNA]</scope>
    <source>
        <strain evidence="3 4">MED297</strain>
    </source>
</reference>
<dbReference type="AlphaFoldDB" id="A4BJQ4"/>
<dbReference type="STRING" id="314283.MED297_17507"/>
<name>A4BJQ4_9GAMM</name>
<dbReference type="OrthoDB" id="321954at2"/>
<feature type="domain" description="Glutamine amidotransferase type-2" evidence="2">
    <location>
        <begin position="2"/>
        <end position="267"/>
    </location>
</feature>
<sequence length="267" mass="30303">MCELLAMSAKLPTDISFSFTGFVERSGRTGPHKDGFGICFYEGKGVRLFKDHLPGCESPVASFLQGYPIKSTAVISHIRQANVGQISLENTHPFQREMCGRIWTFAHNGQMKIEDIPEPRHYRPVGQTDSEKLFCWLLGELRDSCNNQGRMRDHIDTLEKHCNRINQYGVSNIMMSDGDSIFVYCSTKLSWITRRAPFGKAHLTDADLTIDFAEVTTEDDVVTVIATQPLTDDETWHQMRPGESRIFEFGDCVQTRYGPEIIHHSHS</sequence>
<keyword evidence="3" id="KW-0808">Transferase</keyword>
<dbReference type="InterPro" id="IPR026869">
    <property type="entry name" value="EgtC-like"/>
</dbReference>
<keyword evidence="1" id="KW-0315">Glutamine amidotransferase</keyword>
<gene>
    <name evidence="3" type="ORF">MED297_17507</name>
</gene>
<dbReference type="EMBL" id="AAOE01000036">
    <property type="protein sequence ID" value="EAR07629.1"/>
    <property type="molecule type" value="Genomic_DNA"/>
</dbReference>
<dbReference type="RefSeq" id="WP_008043927.1">
    <property type="nucleotide sequence ID" value="NZ_CH724150.1"/>
</dbReference>
<evidence type="ECO:0000256" key="1">
    <source>
        <dbReference type="ARBA" id="ARBA00022962"/>
    </source>
</evidence>
<dbReference type="PANTHER" id="PTHR42824">
    <property type="entry name" value="GLUTAMINE AMIDOTRANSFERASE"/>
    <property type="match status" value="1"/>
</dbReference>
<comment type="caution">
    <text evidence="3">The sequence shown here is derived from an EMBL/GenBank/DDBJ whole genome shotgun (WGS) entry which is preliminary data.</text>
</comment>
<keyword evidence="4" id="KW-1185">Reference proteome</keyword>